<comment type="catalytic activity">
    <reaction evidence="5">
        <text>a 1,2-diacyl-sn-glycero-3-phospho-(1D-myo-inositol-4,5-bisphosphate) + H2O = 1D-myo-inositol 1,4,5-trisphosphate + a 1,2-diacyl-sn-glycerol + H(+)</text>
        <dbReference type="Rhea" id="RHEA:33179"/>
        <dbReference type="ChEBI" id="CHEBI:15377"/>
        <dbReference type="ChEBI" id="CHEBI:15378"/>
        <dbReference type="ChEBI" id="CHEBI:17815"/>
        <dbReference type="ChEBI" id="CHEBI:58456"/>
        <dbReference type="ChEBI" id="CHEBI:203600"/>
        <dbReference type="EC" id="3.1.4.11"/>
    </reaction>
</comment>
<dbReference type="InterPro" id="IPR001711">
    <property type="entry name" value="PLipase_C_Pinositol-sp_Y"/>
</dbReference>
<gene>
    <name evidence="9" type="ORF">FSARC_1691</name>
</gene>
<proteinExistence type="predicted"/>
<keyword evidence="6" id="KW-0812">Transmembrane</keyword>
<keyword evidence="3 5" id="KW-0442">Lipid degradation</keyword>
<feature type="transmembrane region" description="Helical" evidence="6">
    <location>
        <begin position="328"/>
        <end position="351"/>
    </location>
</feature>
<feature type="transmembrane region" description="Helical" evidence="6">
    <location>
        <begin position="286"/>
        <end position="308"/>
    </location>
</feature>
<feature type="signal peptide" evidence="7">
    <location>
        <begin position="1"/>
        <end position="22"/>
    </location>
</feature>
<evidence type="ECO:0000313" key="10">
    <source>
        <dbReference type="Proteomes" id="UP000622797"/>
    </source>
</evidence>
<dbReference type="OrthoDB" id="269822at2759"/>
<dbReference type="EC" id="3.1.4.11" evidence="1 5"/>
<dbReference type="Proteomes" id="UP000622797">
    <property type="component" value="Unassembled WGS sequence"/>
</dbReference>
<dbReference type="InterPro" id="IPR001192">
    <property type="entry name" value="PI-PLC_fam"/>
</dbReference>
<reference evidence="9" key="1">
    <citation type="journal article" date="2020" name="BMC Genomics">
        <title>Correction to: Identification and distribution of gene clusters required for synthesis of sphingolipid metabolism inhibitors in diverse species of the filamentous fungus Fusarium.</title>
        <authorList>
            <person name="Kim H.S."/>
            <person name="Lohmar J.M."/>
            <person name="Busman M."/>
            <person name="Brown D.W."/>
            <person name="Naumann T.A."/>
            <person name="Divon H.H."/>
            <person name="Lysoe E."/>
            <person name="Uhlig S."/>
            <person name="Proctor R.H."/>
        </authorList>
    </citation>
    <scope>NUCLEOTIDE SEQUENCE</scope>
    <source>
        <strain evidence="9">NRRL 20472</strain>
    </source>
</reference>
<evidence type="ECO:0000256" key="4">
    <source>
        <dbReference type="ARBA" id="ARBA00023098"/>
    </source>
</evidence>
<dbReference type="EMBL" id="JABEXW010000093">
    <property type="protein sequence ID" value="KAF4971463.1"/>
    <property type="molecule type" value="Genomic_DNA"/>
</dbReference>
<dbReference type="GO" id="GO:0051209">
    <property type="term" value="P:release of sequestered calcium ion into cytosol"/>
    <property type="evidence" value="ECO:0007669"/>
    <property type="project" value="TreeGrafter"/>
</dbReference>
<evidence type="ECO:0000256" key="1">
    <source>
        <dbReference type="ARBA" id="ARBA00012368"/>
    </source>
</evidence>
<evidence type="ECO:0000259" key="8">
    <source>
        <dbReference type="PROSITE" id="PS50008"/>
    </source>
</evidence>
<dbReference type="PANTHER" id="PTHR10336:SF36">
    <property type="entry name" value="1-PHOSPHATIDYLINOSITOL 4,5-BISPHOSPHATE PHOSPHODIESTERASE BETA-4"/>
    <property type="match status" value="1"/>
</dbReference>
<organism evidence="9 10">
    <name type="scientific">Fusarium sarcochroum</name>
    <dbReference type="NCBI Taxonomy" id="1208366"/>
    <lineage>
        <taxon>Eukaryota</taxon>
        <taxon>Fungi</taxon>
        <taxon>Dikarya</taxon>
        <taxon>Ascomycota</taxon>
        <taxon>Pezizomycotina</taxon>
        <taxon>Sordariomycetes</taxon>
        <taxon>Hypocreomycetidae</taxon>
        <taxon>Hypocreales</taxon>
        <taxon>Nectriaceae</taxon>
        <taxon>Fusarium</taxon>
        <taxon>Fusarium lateritium species complex</taxon>
    </lineage>
</organism>
<feature type="transmembrane region" description="Helical" evidence="6">
    <location>
        <begin position="195"/>
        <end position="216"/>
    </location>
</feature>
<feature type="transmembrane region" description="Helical" evidence="6">
    <location>
        <begin position="449"/>
        <end position="472"/>
    </location>
</feature>
<dbReference type="SMART" id="SM00148">
    <property type="entry name" value="PLCXc"/>
    <property type="match status" value="1"/>
</dbReference>
<evidence type="ECO:0000313" key="9">
    <source>
        <dbReference type="EMBL" id="KAF4971463.1"/>
    </source>
</evidence>
<evidence type="ECO:0000256" key="2">
    <source>
        <dbReference type="ARBA" id="ARBA00022801"/>
    </source>
</evidence>
<dbReference type="AlphaFoldDB" id="A0A8H4XDT6"/>
<feature type="transmembrane region" description="Helical" evidence="6">
    <location>
        <begin position="164"/>
        <end position="183"/>
    </location>
</feature>
<dbReference type="InterPro" id="IPR000909">
    <property type="entry name" value="PLipase_C_PInositol-sp_X_dom"/>
</dbReference>
<name>A0A8H4XDT6_9HYPO</name>
<accession>A0A8H4XDT6</accession>
<keyword evidence="7" id="KW-0732">Signal</keyword>
<dbReference type="GO" id="GO:0004435">
    <property type="term" value="F:phosphatidylinositol-4,5-bisphosphate phospholipase C activity"/>
    <property type="evidence" value="ECO:0007669"/>
    <property type="project" value="UniProtKB-EC"/>
</dbReference>
<dbReference type="Pfam" id="PF00387">
    <property type="entry name" value="PI-PLC-Y"/>
    <property type="match status" value="1"/>
</dbReference>
<feature type="chain" id="PRO_5033994162" description="Phosphoinositide phospholipase C" evidence="7">
    <location>
        <begin position="23"/>
        <end position="950"/>
    </location>
</feature>
<dbReference type="SMART" id="SM00149">
    <property type="entry name" value="PLCYc"/>
    <property type="match status" value="1"/>
</dbReference>
<dbReference type="PROSITE" id="PS50008">
    <property type="entry name" value="PIPLC_Y_DOMAIN"/>
    <property type="match status" value="1"/>
</dbReference>
<dbReference type="Gene3D" id="3.20.20.190">
    <property type="entry name" value="Phosphatidylinositol (PI) phosphodiesterase"/>
    <property type="match status" value="1"/>
</dbReference>
<dbReference type="GO" id="GO:0016042">
    <property type="term" value="P:lipid catabolic process"/>
    <property type="evidence" value="ECO:0007669"/>
    <property type="project" value="UniProtKB-KW"/>
</dbReference>
<keyword evidence="2 5" id="KW-0378">Hydrolase</keyword>
<dbReference type="SUPFAM" id="SSF51695">
    <property type="entry name" value="PLC-like phosphodiesterases"/>
    <property type="match status" value="1"/>
</dbReference>
<keyword evidence="6" id="KW-0472">Membrane</keyword>
<dbReference type="PROSITE" id="PS50007">
    <property type="entry name" value="PIPLC_X_DOMAIN"/>
    <property type="match status" value="1"/>
</dbReference>
<evidence type="ECO:0000256" key="6">
    <source>
        <dbReference type="SAM" id="Phobius"/>
    </source>
</evidence>
<protein>
    <recommendedName>
        <fullName evidence="1 5">Phosphoinositide phospholipase C</fullName>
        <ecNumber evidence="1 5">3.1.4.11</ecNumber>
    </recommendedName>
</protein>
<reference evidence="9" key="2">
    <citation type="submission" date="2020-05" db="EMBL/GenBank/DDBJ databases">
        <authorList>
            <person name="Kim H.-S."/>
            <person name="Proctor R.H."/>
            <person name="Brown D.W."/>
        </authorList>
    </citation>
    <scope>NUCLEOTIDE SEQUENCE</scope>
    <source>
        <strain evidence="9">NRRL 20472</strain>
    </source>
</reference>
<dbReference type="GO" id="GO:0048015">
    <property type="term" value="P:phosphatidylinositol-mediated signaling"/>
    <property type="evidence" value="ECO:0007669"/>
    <property type="project" value="TreeGrafter"/>
</dbReference>
<evidence type="ECO:0000256" key="3">
    <source>
        <dbReference type="ARBA" id="ARBA00022963"/>
    </source>
</evidence>
<dbReference type="InterPro" id="IPR017946">
    <property type="entry name" value="PLC-like_Pdiesterase_TIM-brl"/>
</dbReference>
<dbReference type="PRINTS" id="PR00390">
    <property type="entry name" value="PHPHLIPASEC"/>
</dbReference>
<dbReference type="PANTHER" id="PTHR10336">
    <property type="entry name" value="PHOSPHOINOSITIDE-SPECIFIC PHOSPHOLIPASE C FAMILY PROTEIN"/>
    <property type="match status" value="1"/>
</dbReference>
<feature type="transmembrane region" description="Helical" evidence="6">
    <location>
        <begin position="409"/>
        <end position="428"/>
    </location>
</feature>
<keyword evidence="6" id="KW-1133">Transmembrane helix</keyword>
<evidence type="ECO:0000256" key="5">
    <source>
        <dbReference type="RuleBase" id="RU361133"/>
    </source>
</evidence>
<sequence>MKLSKARSFMILSATATATCQAAYVQFQDCYDGPSYSPLVPESFRASVEASKNTFDWRLELIVGQLGRNSCTSDFSDIAPRFTVVDFGSDVQNAVGQIVNTSCYTSQWVGSRTRLTIASSFNRSTLLDTFRTTFELAATDNKTLSCVRATLTPAVPGSIRLLSLWLPVATFALAFITACFPARQVSNVSDSRQRRVACVVDVIAYIQFIFFSGALSLRYPGFFQPLVGLSSWSTLMLPAGIVEAKSPYARAGVKDGIYESNGTVTGAPGLELLTQMTGSPVKSESWMNTFVLSFIVFLLLYVLVYVSHRVSYSGKGSQAFGLGSQLKHMYWAVVRLFLSCFMMPLSAWATYQFMDDRRYGYQNSAMAILVLILLSAGFWWSWSQDSDVALFVIQAPTRLGGDQSHTKRIYALVLFFMMLFRGAIIGGLQTYNTVQIGLLQTCELVHLVAMAYWAGVSSFITLSGILSISRLALFTLHVGFVPGVANHSGSILVAYIILCGHLIVLTCIFLIPTILSLFKLILRGHGVVTTDVDMERAPPVLGPLPSIDANASIKNSSSLPQGPTGILAEMLLSRETEAFPPKCTDRITPATFSAFMRDVQGEEDKTNLFKTPISFTDSSSTLASSKQLDAEAGIAPPISLDALAARLLSIENSAIRNEVIQHNLDHPVNEYFISTSHNTYLLGRQVATRSKLQGYVAALSQGCRSVEVDCWDGRNSQPIVKHGYSLTKSISFRDVIHNIKEYAFLSSDMPLWLSLEVHCNASQRDIMARIMLEVFGSSLIVEPLAEFSQTLPSPNDLRGKILLKVKMAQNSDLDQGKQTINASNFPQVRKGTNVKDTLTTVQVLSDQKDQEEQRPTFPEDLLQSLAVYGAGKRLPHPSLFDTHRNFIYSISEKKCKKHTDNKQPLGLTGTQHMIRVYPDANRVDSSNFDPLQCWKHGVQMSKTTHQNGVS</sequence>
<keyword evidence="10" id="KW-1185">Reference proteome</keyword>
<comment type="caution">
    <text evidence="9">The sequence shown here is derived from an EMBL/GenBank/DDBJ whole genome shotgun (WGS) entry which is preliminary data.</text>
</comment>
<feature type="transmembrane region" description="Helical" evidence="6">
    <location>
        <begin position="363"/>
        <end position="382"/>
    </location>
</feature>
<keyword evidence="4 5" id="KW-0443">Lipid metabolism</keyword>
<feature type="transmembrane region" description="Helical" evidence="6">
    <location>
        <begin position="492"/>
        <end position="515"/>
    </location>
</feature>
<evidence type="ECO:0000256" key="7">
    <source>
        <dbReference type="SAM" id="SignalP"/>
    </source>
</evidence>
<feature type="domain" description="PI-PLC Y-box" evidence="8">
    <location>
        <begin position="887"/>
        <end position="946"/>
    </location>
</feature>
<dbReference type="CDD" id="cd08598">
    <property type="entry name" value="PI-PLC1c_yeast"/>
    <property type="match status" value="1"/>
</dbReference>
<dbReference type="Pfam" id="PF00388">
    <property type="entry name" value="PI-PLC-X"/>
    <property type="match status" value="1"/>
</dbReference>